<gene>
    <name evidence="1" type="ORF">P5673_026487</name>
</gene>
<proteinExistence type="predicted"/>
<reference evidence="1" key="1">
    <citation type="journal article" date="2023" name="G3 (Bethesda)">
        <title>Whole genome assembly and annotation of the endangered Caribbean coral Acropora cervicornis.</title>
        <authorList>
            <person name="Selwyn J.D."/>
            <person name="Vollmer S.V."/>
        </authorList>
    </citation>
    <scope>NUCLEOTIDE SEQUENCE</scope>
    <source>
        <strain evidence="1">K2</strain>
    </source>
</reference>
<organism evidence="1 2">
    <name type="scientific">Acropora cervicornis</name>
    <name type="common">Staghorn coral</name>
    <dbReference type="NCBI Taxonomy" id="6130"/>
    <lineage>
        <taxon>Eukaryota</taxon>
        <taxon>Metazoa</taxon>
        <taxon>Cnidaria</taxon>
        <taxon>Anthozoa</taxon>
        <taxon>Hexacorallia</taxon>
        <taxon>Scleractinia</taxon>
        <taxon>Astrocoeniina</taxon>
        <taxon>Acroporidae</taxon>
        <taxon>Acropora</taxon>
    </lineage>
</organism>
<sequence length="296" mass="33300">MTKVGCEEFKEETSNPQANEDILGSITAPVVTQPLAFTDALLDPASREVMDGLASEHPNGERLQQKLRQTGTQLQQEVYNHTCALNEGLNQMSYKDLLTGLIYEGETIQAMNNFSFLNYTHLRFCDEDRDFLTNRCGGICLLTDKRLLFLSSQLNNAASLNPWGDPKKLKGGYTLEMFFHDTTYYLPIPLRFLRSVEISGKSGTGGNAPFEAVPPCCCGCCELFALCCCPNSRCLRQWQPQPNIRAEVREMEVIIGVLMPPWEKKMFVNIHTDFNTPLSVVRDFVSLLQKNAPELN</sequence>
<name>A0AAD9Q0B7_ACRCE</name>
<evidence type="ECO:0000313" key="2">
    <source>
        <dbReference type="Proteomes" id="UP001249851"/>
    </source>
</evidence>
<dbReference type="AlphaFoldDB" id="A0AAD9Q0B7"/>
<protein>
    <submittedName>
        <fullName evidence="1">Uncharacterized protein</fullName>
    </submittedName>
</protein>
<dbReference type="Proteomes" id="UP001249851">
    <property type="component" value="Unassembled WGS sequence"/>
</dbReference>
<keyword evidence="2" id="KW-1185">Reference proteome</keyword>
<reference evidence="1" key="2">
    <citation type="journal article" date="2023" name="Science">
        <title>Genomic signatures of disease resistance in endangered staghorn corals.</title>
        <authorList>
            <person name="Vollmer S.V."/>
            <person name="Selwyn J.D."/>
            <person name="Despard B.A."/>
            <person name="Roesel C.L."/>
        </authorList>
    </citation>
    <scope>NUCLEOTIDE SEQUENCE</scope>
    <source>
        <strain evidence="1">K2</strain>
    </source>
</reference>
<accession>A0AAD9Q0B7</accession>
<evidence type="ECO:0000313" key="1">
    <source>
        <dbReference type="EMBL" id="KAK2552405.1"/>
    </source>
</evidence>
<comment type="caution">
    <text evidence="1">The sequence shown here is derived from an EMBL/GenBank/DDBJ whole genome shotgun (WGS) entry which is preliminary data.</text>
</comment>
<dbReference type="EMBL" id="JARQWQ010000087">
    <property type="protein sequence ID" value="KAK2552405.1"/>
    <property type="molecule type" value="Genomic_DNA"/>
</dbReference>